<dbReference type="PROSITE" id="PS51481">
    <property type="entry name" value="DHAK"/>
    <property type="match status" value="1"/>
</dbReference>
<proteinExistence type="inferred from homology"/>
<keyword evidence="7" id="KW-0319">Glycerol metabolism</keyword>
<name>A0A0D2PAT5_HYPSF</name>
<dbReference type="InterPro" id="IPR012734">
    <property type="entry name" value="DhaK_ATP"/>
</dbReference>
<evidence type="ECO:0000313" key="15">
    <source>
        <dbReference type="EMBL" id="KJA28019.1"/>
    </source>
</evidence>
<keyword evidence="5" id="KW-0547">Nucleotide-binding</keyword>
<sequence length="596" mass="63061">MSTQSKHFLNDPSTLVIESLKGLCDINPELAIDVQNKIVHVKTQDRSKVALMCGGGSGHEPAHAGFVGPFDIMIGAVAGNVFASPNASQVRRGIELVDNEKGTVIIVKNYTGDVLNFGLAKEQYAAQHPEKSQRLKFIIVGDDVAVGREQGKIVGRRGLAGTVLVYKIAGALAQRGGSLDEVYNMGTYVANRIATIGVSLGHTHVVPGTATMSSDLGVGEVEIGMGIHNESGHSRLSPVPKLSTLIPKLIDFLTSVSDCDRSFVPFKGKDNVVVLVNNLGGMSELELSCIVAEVRRELDERGFTTSRVLCGTFMTSLNMPGFSLTLLLLPTSTEKDPHSADLILSLLDDKPKVPGWKWTAGTAPLPYLNQETSGRKEYQANEIGRVTSSDPNAFIESIKRAVNALIKAEPEITRMDSIAGDGDCGLTLKAGCEGVLAKVNSGDINGGNVVRSIINISQVAEEAMGGTSGALYSIFFSALAQGMHDTFPEGGVATPEAWGSALTFALSKLYAYTRARAPSRTLVDPLSAFIDTFAKSGNDYSASAAAAAKAAEGTKDLVAKAGRSAYVEGDRLQKEQVPDPGAWGIKVIVENLLAAT</sequence>
<evidence type="ECO:0000256" key="11">
    <source>
        <dbReference type="PIRSR" id="PIRSR612734-1"/>
    </source>
</evidence>
<dbReference type="Pfam" id="PF02733">
    <property type="entry name" value="Dak1"/>
    <property type="match status" value="1"/>
</dbReference>
<dbReference type="Gene3D" id="1.25.40.340">
    <property type="match status" value="1"/>
</dbReference>
<dbReference type="FunFam" id="3.40.50.10440:FF:000001">
    <property type="entry name" value="Dihydroxyacetone kinase, DhaK subunit"/>
    <property type="match status" value="1"/>
</dbReference>
<evidence type="ECO:0000256" key="2">
    <source>
        <dbReference type="ARBA" id="ARBA00004778"/>
    </source>
</evidence>
<dbReference type="PANTHER" id="PTHR28629:SF14">
    <property type="entry name" value="DIHYDROXYACETONE KINASE 1"/>
    <property type="match status" value="1"/>
</dbReference>
<evidence type="ECO:0000259" key="14">
    <source>
        <dbReference type="PROSITE" id="PS51481"/>
    </source>
</evidence>
<protein>
    <recommendedName>
        <fullName evidence="17">Dihydroxyacetone kinase</fullName>
    </recommendedName>
</protein>
<dbReference type="SUPFAM" id="SSF82549">
    <property type="entry name" value="DAK1/DegV-like"/>
    <property type="match status" value="1"/>
</dbReference>
<dbReference type="InterPro" id="IPR004007">
    <property type="entry name" value="DhaL_dom"/>
</dbReference>
<dbReference type="Gene3D" id="3.40.50.10440">
    <property type="entry name" value="Dihydroxyacetone kinase, domain 1"/>
    <property type="match status" value="1"/>
</dbReference>
<feature type="binding site" evidence="12">
    <location>
        <position position="108"/>
    </location>
    <ligand>
        <name>substrate</name>
    </ligand>
</feature>
<dbReference type="PROSITE" id="PS51480">
    <property type="entry name" value="DHAL"/>
    <property type="match status" value="1"/>
</dbReference>
<evidence type="ECO:0000259" key="13">
    <source>
        <dbReference type="PROSITE" id="PS51480"/>
    </source>
</evidence>
<dbReference type="NCBIfam" id="TIGR02361">
    <property type="entry name" value="dak_ATP"/>
    <property type="match status" value="1"/>
</dbReference>
<dbReference type="EMBL" id="KN817522">
    <property type="protein sequence ID" value="KJA28019.1"/>
    <property type="molecule type" value="Genomic_DNA"/>
</dbReference>
<dbReference type="GO" id="GO:0050354">
    <property type="term" value="F:triokinase activity"/>
    <property type="evidence" value="ECO:0007669"/>
    <property type="project" value="UniProtKB-EC"/>
</dbReference>
<evidence type="ECO:0000256" key="7">
    <source>
        <dbReference type="ARBA" id="ARBA00022798"/>
    </source>
</evidence>
<accession>A0A0D2PAT5</accession>
<evidence type="ECO:0000256" key="6">
    <source>
        <dbReference type="ARBA" id="ARBA00022777"/>
    </source>
</evidence>
<dbReference type="UniPathway" id="UPA00617">
    <property type="reaction ID" value="UER00669"/>
</dbReference>
<gene>
    <name evidence="15" type="ORF">HYPSUDRAFT_178135</name>
</gene>
<evidence type="ECO:0000256" key="4">
    <source>
        <dbReference type="ARBA" id="ARBA00022679"/>
    </source>
</evidence>
<comment type="catalytic activity">
    <reaction evidence="10">
        <text>dihydroxyacetone + ATP = dihydroxyacetone phosphate + ADP + H(+)</text>
        <dbReference type="Rhea" id="RHEA:15773"/>
        <dbReference type="ChEBI" id="CHEBI:15378"/>
        <dbReference type="ChEBI" id="CHEBI:16016"/>
        <dbReference type="ChEBI" id="CHEBI:30616"/>
        <dbReference type="ChEBI" id="CHEBI:57642"/>
        <dbReference type="ChEBI" id="CHEBI:456216"/>
        <dbReference type="EC" id="2.7.1.29"/>
    </reaction>
</comment>
<dbReference type="FunFam" id="3.30.1180.20:FF:000001">
    <property type="entry name" value="Dihydroxyacetone kinase 1"/>
    <property type="match status" value="1"/>
</dbReference>
<comment type="similarity">
    <text evidence="3">Belongs to the dihydroxyacetone kinase (DAK) family.</text>
</comment>
<evidence type="ECO:0000256" key="10">
    <source>
        <dbReference type="ARBA" id="ARBA00048898"/>
    </source>
</evidence>
<keyword evidence="6" id="KW-0418">Kinase</keyword>
<comment type="function">
    <text evidence="1">Catalyzes both the phosphorylation of dihydroxyacetone and of glyceraldehyde.</text>
</comment>
<evidence type="ECO:0000313" key="16">
    <source>
        <dbReference type="Proteomes" id="UP000054270"/>
    </source>
</evidence>
<keyword evidence="4" id="KW-0808">Transferase</keyword>
<keyword evidence="16" id="KW-1185">Reference proteome</keyword>
<dbReference type="SMART" id="SM01120">
    <property type="entry name" value="Dak2"/>
    <property type="match status" value="1"/>
</dbReference>
<dbReference type="GO" id="GO:0004371">
    <property type="term" value="F:glycerone kinase activity"/>
    <property type="evidence" value="ECO:0007669"/>
    <property type="project" value="UniProtKB-EC"/>
</dbReference>
<keyword evidence="8" id="KW-0067">ATP-binding</keyword>
<dbReference type="OrthoDB" id="1724672at2759"/>
<comment type="catalytic activity">
    <reaction evidence="9">
        <text>D-glyceraldehyde + ATP = D-glyceraldehyde 3-phosphate + ADP + H(+)</text>
        <dbReference type="Rhea" id="RHEA:13941"/>
        <dbReference type="ChEBI" id="CHEBI:15378"/>
        <dbReference type="ChEBI" id="CHEBI:17378"/>
        <dbReference type="ChEBI" id="CHEBI:30616"/>
        <dbReference type="ChEBI" id="CHEBI:59776"/>
        <dbReference type="ChEBI" id="CHEBI:456216"/>
        <dbReference type="EC" id="2.7.1.28"/>
    </reaction>
</comment>
<feature type="binding site" evidence="12">
    <location>
        <begin position="56"/>
        <end position="59"/>
    </location>
    <ligand>
        <name>substrate</name>
    </ligand>
</feature>
<dbReference type="GO" id="GO:0005829">
    <property type="term" value="C:cytosol"/>
    <property type="evidence" value="ECO:0007669"/>
    <property type="project" value="TreeGrafter"/>
</dbReference>
<reference evidence="16" key="1">
    <citation type="submission" date="2014-04" db="EMBL/GenBank/DDBJ databases">
        <title>Evolutionary Origins and Diversification of the Mycorrhizal Mutualists.</title>
        <authorList>
            <consortium name="DOE Joint Genome Institute"/>
            <consortium name="Mycorrhizal Genomics Consortium"/>
            <person name="Kohler A."/>
            <person name="Kuo A."/>
            <person name="Nagy L.G."/>
            <person name="Floudas D."/>
            <person name="Copeland A."/>
            <person name="Barry K.W."/>
            <person name="Cichocki N."/>
            <person name="Veneault-Fourrey C."/>
            <person name="LaButti K."/>
            <person name="Lindquist E.A."/>
            <person name="Lipzen A."/>
            <person name="Lundell T."/>
            <person name="Morin E."/>
            <person name="Murat C."/>
            <person name="Riley R."/>
            <person name="Ohm R."/>
            <person name="Sun H."/>
            <person name="Tunlid A."/>
            <person name="Henrissat B."/>
            <person name="Grigoriev I.V."/>
            <person name="Hibbett D.S."/>
            <person name="Martin F."/>
        </authorList>
    </citation>
    <scope>NUCLEOTIDE SEQUENCE [LARGE SCALE GENOMIC DNA]</scope>
    <source>
        <strain evidence="16">FD-334 SS-4</strain>
    </source>
</reference>
<dbReference type="InterPro" id="IPR036117">
    <property type="entry name" value="DhaL_dom_sf"/>
</dbReference>
<dbReference type="STRING" id="945553.A0A0D2PAT5"/>
<dbReference type="SUPFAM" id="SSF101473">
    <property type="entry name" value="DhaL-like"/>
    <property type="match status" value="1"/>
</dbReference>
<evidence type="ECO:0000256" key="1">
    <source>
        <dbReference type="ARBA" id="ARBA00003264"/>
    </source>
</evidence>
<evidence type="ECO:0008006" key="17">
    <source>
        <dbReference type="Google" id="ProtNLM"/>
    </source>
</evidence>
<feature type="binding site" evidence="12">
    <location>
        <position position="113"/>
    </location>
    <ligand>
        <name>substrate</name>
    </ligand>
</feature>
<evidence type="ECO:0000256" key="5">
    <source>
        <dbReference type="ARBA" id="ARBA00022741"/>
    </source>
</evidence>
<dbReference type="GO" id="GO:0005524">
    <property type="term" value="F:ATP binding"/>
    <property type="evidence" value="ECO:0007669"/>
    <property type="project" value="UniProtKB-KW"/>
</dbReference>
<dbReference type="InterPro" id="IPR004006">
    <property type="entry name" value="DhaK_dom"/>
</dbReference>
<dbReference type="AlphaFoldDB" id="A0A0D2PAT5"/>
<evidence type="ECO:0000256" key="12">
    <source>
        <dbReference type="PIRSR" id="PIRSR612734-2"/>
    </source>
</evidence>
<dbReference type="OMA" id="ALNMNGF"/>
<evidence type="ECO:0000256" key="3">
    <source>
        <dbReference type="ARBA" id="ARBA00008757"/>
    </source>
</evidence>
<dbReference type="Pfam" id="PF02734">
    <property type="entry name" value="Dak2"/>
    <property type="match status" value="1"/>
</dbReference>
<evidence type="ECO:0000256" key="9">
    <source>
        <dbReference type="ARBA" id="ARBA00047974"/>
    </source>
</evidence>
<dbReference type="Gene3D" id="3.30.1180.20">
    <property type="entry name" value="Dihydroxyacetone kinase, domain 2"/>
    <property type="match status" value="1"/>
</dbReference>
<dbReference type="InterPro" id="IPR050861">
    <property type="entry name" value="Dihydroxyacetone_Kinase"/>
</dbReference>
<dbReference type="FunFam" id="1.25.40.340:FF:000001">
    <property type="entry name" value="Dihydroxyacetone kinase 1"/>
    <property type="match status" value="1"/>
</dbReference>
<feature type="domain" description="DhaK" evidence="14">
    <location>
        <begin position="11"/>
        <end position="356"/>
    </location>
</feature>
<organism evidence="15 16">
    <name type="scientific">Hypholoma sublateritium (strain FD-334 SS-4)</name>
    <dbReference type="NCBI Taxonomy" id="945553"/>
    <lineage>
        <taxon>Eukaryota</taxon>
        <taxon>Fungi</taxon>
        <taxon>Dikarya</taxon>
        <taxon>Basidiomycota</taxon>
        <taxon>Agaricomycotina</taxon>
        <taxon>Agaricomycetes</taxon>
        <taxon>Agaricomycetidae</taxon>
        <taxon>Agaricales</taxon>
        <taxon>Agaricineae</taxon>
        <taxon>Strophariaceae</taxon>
        <taxon>Hypholoma</taxon>
    </lineage>
</organism>
<dbReference type="Proteomes" id="UP000054270">
    <property type="component" value="Unassembled WGS sequence"/>
</dbReference>
<dbReference type="PANTHER" id="PTHR28629">
    <property type="entry name" value="TRIOKINASE/FMN CYCLASE"/>
    <property type="match status" value="1"/>
</dbReference>
<dbReference type="GO" id="GO:0019588">
    <property type="term" value="P:anaerobic glycerol catabolic process"/>
    <property type="evidence" value="ECO:0007669"/>
    <property type="project" value="UniProtKB-UniPathway"/>
</dbReference>
<evidence type="ECO:0000256" key="8">
    <source>
        <dbReference type="ARBA" id="ARBA00022840"/>
    </source>
</evidence>
<comment type="pathway">
    <text evidence="2">Polyol metabolism; glycerol fermentation; glycerone phosphate from glycerol (oxidative route): step 2/2.</text>
</comment>
<feature type="domain" description="DhaL" evidence="13">
    <location>
        <begin position="392"/>
        <end position="594"/>
    </location>
</feature>
<feature type="active site" description="Tele-hemiaminal-histidine intermediate" evidence="11">
    <location>
        <position position="228"/>
    </location>
</feature>